<sequence length="86" mass="9954">MGSVYQRLKIFWSSKPTARCKEISNMLPKASIVRMFLDSHNLDSIIAKLFNARQYIISKIGICVDFWLLHHMVQSIINNRNNTASK</sequence>
<dbReference type="Proteomes" id="UP000265566">
    <property type="component" value="Chromosome 7"/>
</dbReference>
<gene>
    <name evidence="1" type="ORF">MtrunA17_Chr7g0265951</name>
</gene>
<evidence type="ECO:0000313" key="1">
    <source>
        <dbReference type="EMBL" id="RHN48642.1"/>
    </source>
</evidence>
<comment type="caution">
    <text evidence="1">The sequence shown here is derived from an EMBL/GenBank/DDBJ whole genome shotgun (WGS) entry which is preliminary data.</text>
</comment>
<accession>A0A396H5T3</accession>
<organism evidence="1">
    <name type="scientific">Medicago truncatula</name>
    <name type="common">Barrel medic</name>
    <name type="synonym">Medicago tribuloides</name>
    <dbReference type="NCBI Taxonomy" id="3880"/>
    <lineage>
        <taxon>Eukaryota</taxon>
        <taxon>Viridiplantae</taxon>
        <taxon>Streptophyta</taxon>
        <taxon>Embryophyta</taxon>
        <taxon>Tracheophyta</taxon>
        <taxon>Spermatophyta</taxon>
        <taxon>Magnoliopsida</taxon>
        <taxon>eudicotyledons</taxon>
        <taxon>Gunneridae</taxon>
        <taxon>Pentapetalae</taxon>
        <taxon>rosids</taxon>
        <taxon>fabids</taxon>
        <taxon>Fabales</taxon>
        <taxon>Fabaceae</taxon>
        <taxon>Papilionoideae</taxon>
        <taxon>50 kb inversion clade</taxon>
        <taxon>NPAAA clade</taxon>
        <taxon>Hologalegina</taxon>
        <taxon>IRL clade</taxon>
        <taxon>Trifolieae</taxon>
        <taxon>Medicago</taxon>
    </lineage>
</organism>
<dbReference type="Gramene" id="rna43381">
    <property type="protein sequence ID" value="RHN48642.1"/>
    <property type="gene ID" value="gene43381"/>
</dbReference>
<proteinExistence type="predicted"/>
<name>A0A396H5T3_MEDTR</name>
<dbReference type="AlphaFoldDB" id="A0A396H5T3"/>
<protein>
    <submittedName>
        <fullName evidence="1">Uncharacterized protein</fullName>
    </submittedName>
</protein>
<dbReference type="EMBL" id="PSQE01000007">
    <property type="protein sequence ID" value="RHN48642.1"/>
    <property type="molecule type" value="Genomic_DNA"/>
</dbReference>
<reference evidence="1" key="1">
    <citation type="journal article" date="2018" name="Nat. Plants">
        <title>Whole-genome landscape of Medicago truncatula symbiotic genes.</title>
        <authorList>
            <person name="Pecrix Y."/>
            <person name="Gamas P."/>
            <person name="Carrere S."/>
        </authorList>
    </citation>
    <scope>NUCLEOTIDE SEQUENCE</scope>
    <source>
        <tissue evidence="1">Leaves</tissue>
    </source>
</reference>